<sequence>MADPVPRSKSAMLHGLKVTASVLTSTAALWRGTDCFAPAREPPAELLRLYEFEGCPYCRMVRQTLTELDLDVLILPCPKGGTRFRPTALELGGKAQFPLLEDPNTGTRMYESRDIAAYLAQTYGGHARANAEPLRSLFLLGSMGASALRPLSGMRARPSKAPEQPLELYSFESSPYSRLVRERLCELELPYILRNTGKAAWTDMGPPAVRDRLLKAPADSGRNRAALLARTGRVQVPYLIDPNTNTEMFESADIIDYLERQYAA</sequence>
<name>A0A318EDM8_9GAMM</name>
<evidence type="ECO:0000259" key="1">
    <source>
        <dbReference type="PROSITE" id="PS50404"/>
    </source>
</evidence>
<dbReference type="PROSITE" id="PS00195">
    <property type="entry name" value="GLUTAREDOXIN_1"/>
    <property type="match status" value="1"/>
</dbReference>
<organism evidence="2 3">
    <name type="scientific">Sinimarinibacterium flocculans</name>
    <dbReference type="NCBI Taxonomy" id="985250"/>
    <lineage>
        <taxon>Bacteria</taxon>
        <taxon>Pseudomonadati</taxon>
        <taxon>Pseudomonadota</taxon>
        <taxon>Gammaproteobacteria</taxon>
        <taxon>Nevskiales</taxon>
        <taxon>Nevskiaceae</taxon>
        <taxon>Sinimarinibacterium</taxon>
    </lineage>
</organism>
<dbReference type="Proteomes" id="UP000248330">
    <property type="component" value="Unassembled WGS sequence"/>
</dbReference>
<dbReference type="SUPFAM" id="SSF52833">
    <property type="entry name" value="Thioredoxin-like"/>
    <property type="match status" value="2"/>
</dbReference>
<keyword evidence="2" id="KW-0808">Transferase</keyword>
<dbReference type="Gene3D" id="3.40.30.10">
    <property type="entry name" value="Glutaredoxin"/>
    <property type="match status" value="2"/>
</dbReference>
<gene>
    <name evidence="2" type="ORF">C8D93_10224</name>
</gene>
<dbReference type="SFLD" id="SFLDG01202">
    <property type="entry name" value="SUF2.2"/>
    <property type="match status" value="1"/>
</dbReference>
<dbReference type="InterPro" id="IPR036249">
    <property type="entry name" value="Thioredoxin-like_sf"/>
</dbReference>
<evidence type="ECO:0000313" key="2">
    <source>
        <dbReference type="EMBL" id="PXV70172.1"/>
    </source>
</evidence>
<dbReference type="Pfam" id="PF13417">
    <property type="entry name" value="GST_N_3"/>
    <property type="match status" value="2"/>
</dbReference>
<feature type="domain" description="GST N-terminal" evidence="1">
    <location>
        <begin position="164"/>
        <end position="264"/>
    </location>
</feature>
<dbReference type="InterPro" id="IPR004045">
    <property type="entry name" value="Glutathione_S-Trfase_N"/>
</dbReference>
<reference evidence="2 3" key="1">
    <citation type="submission" date="2018-04" db="EMBL/GenBank/DDBJ databases">
        <title>Genomic Encyclopedia of Type Strains, Phase IV (KMG-IV): sequencing the most valuable type-strain genomes for metagenomic binning, comparative biology and taxonomic classification.</title>
        <authorList>
            <person name="Goeker M."/>
        </authorList>
    </citation>
    <scope>NUCLEOTIDE SEQUENCE [LARGE SCALE GENOMIC DNA]</scope>
    <source>
        <strain evidence="2 3">DSM 104150</strain>
    </source>
</reference>
<dbReference type="InterPro" id="IPR011767">
    <property type="entry name" value="GLR_AS"/>
</dbReference>
<dbReference type="SFLD" id="SFLDS00019">
    <property type="entry name" value="Glutathione_Transferase_(cytos"/>
    <property type="match status" value="1"/>
</dbReference>
<protein>
    <submittedName>
        <fullName evidence="2">Glutathione S-transferase-like protein</fullName>
    </submittedName>
</protein>
<keyword evidence="3" id="KW-1185">Reference proteome</keyword>
<dbReference type="GO" id="GO:0016740">
    <property type="term" value="F:transferase activity"/>
    <property type="evidence" value="ECO:0007669"/>
    <property type="project" value="UniProtKB-KW"/>
</dbReference>
<dbReference type="SFLD" id="SFLDG01181">
    <property type="entry name" value="SUF2"/>
    <property type="match status" value="1"/>
</dbReference>
<evidence type="ECO:0000313" key="3">
    <source>
        <dbReference type="Proteomes" id="UP000248330"/>
    </source>
</evidence>
<dbReference type="PANTHER" id="PTHR45288:SF2">
    <property type="entry name" value="THIOREDOXIN FAMILY PROTEIN"/>
    <property type="match status" value="1"/>
</dbReference>
<feature type="domain" description="GST N-terminal" evidence="1">
    <location>
        <begin position="45"/>
        <end position="127"/>
    </location>
</feature>
<dbReference type="AlphaFoldDB" id="A0A318EDM8"/>
<comment type="caution">
    <text evidence="2">The sequence shown here is derived from an EMBL/GenBank/DDBJ whole genome shotgun (WGS) entry which is preliminary data.</text>
</comment>
<dbReference type="PANTHER" id="PTHR45288">
    <property type="entry name" value="THIOREDOXIN FAMILY PROTEIN"/>
    <property type="match status" value="1"/>
</dbReference>
<proteinExistence type="predicted"/>
<dbReference type="PROSITE" id="PS50404">
    <property type="entry name" value="GST_NTER"/>
    <property type="match status" value="2"/>
</dbReference>
<accession>A0A318EDM8</accession>
<dbReference type="EMBL" id="QICN01000002">
    <property type="protein sequence ID" value="PXV70172.1"/>
    <property type="molecule type" value="Genomic_DNA"/>
</dbReference>
<dbReference type="InterPro" id="IPR040079">
    <property type="entry name" value="Glutathione_S-Trfase"/>
</dbReference>